<dbReference type="EMBL" id="JBHUEJ010000011">
    <property type="protein sequence ID" value="MFD1709826.1"/>
    <property type="molecule type" value="Genomic_DNA"/>
</dbReference>
<name>A0ABW4KSI8_9BURK</name>
<sequence>MTATELEQDIAAIDARINRHAELVVDACDLADFHKAEVRSLYVERARLTAMRSPATVRAMEQARGLV</sequence>
<reference evidence="2" key="1">
    <citation type="journal article" date="2019" name="Int. J. Syst. Evol. Microbiol.">
        <title>The Global Catalogue of Microorganisms (GCM) 10K type strain sequencing project: providing services to taxonomists for standard genome sequencing and annotation.</title>
        <authorList>
            <consortium name="The Broad Institute Genomics Platform"/>
            <consortium name="The Broad Institute Genome Sequencing Center for Infectious Disease"/>
            <person name="Wu L."/>
            <person name="Ma J."/>
        </authorList>
    </citation>
    <scope>NUCLEOTIDE SEQUENCE [LARGE SCALE GENOMIC DNA]</scope>
    <source>
        <strain evidence="2">LMG 29247</strain>
    </source>
</reference>
<dbReference type="Proteomes" id="UP001597304">
    <property type="component" value="Unassembled WGS sequence"/>
</dbReference>
<evidence type="ECO:0000313" key="2">
    <source>
        <dbReference type="Proteomes" id="UP001597304"/>
    </source>
</evidence>
<dbReference type="RefSeq" id="WP_147914101.1">
    <property type="nucleotide sequence ID" value="NZ_JBHUEJ010000011.1"/>
</dbReference>
<gene>
    <name evidence="1" type="ORF">ACFSF0_04360</name>
</gene>
<protein>
    <submittedName>
        <fullName evidence="1">Uncharacterized protein</fullName>
    </submittedName>
</protein>
<organism evidence="1 2">
    <name type="scientific">Ottowia flava</name>
    <dbReference type="NCBI Taxonomy" id="2675430"/>
    <lineage>
        <taxon>Bacteria</taxon>
        <taxon>Pseudomonadati</taxon>
        <taxon>Pseudomonadota</taxon>
        <taxon>Betaproteobacteria</taxon>
        <taxon>Burkholderiales</taxon>
        <taxon>Comamonadaceae</taxon>
        <taxon>Ottowia</taxon>
    </lineage>
</organism>
<proteinExistence type="predicted"/>
<comment type="caution">
    <text evidence="1">The sequence shown here is derived from an EMBL/GenBank/DDBJ whole genome shotgun (WGS) entry which is preliminary data.</text>
</comment>
<keyword evidence="2" id="KW-1185">Reference proteome</keyword>
<accession>A0ABW4KSI8</accession>
<evidence type="ECO:0000313" key="1">
    <source>
        <dbReference type="EMBL" id="MFD1709826.1"/>
    </source>
</evidence>